<keyword evidence="3" id="KW-1185">Reference proteome</keyword>
<feature type="compositionally biased region" description="Basic and acidic residues" evidence="1">
    <location>
        <begin position="12"/>
        <end position="23"/>
    </location>
</feature>
<sequence>MNIPLEEEINKEEEASNDSKEEDLGIQASEEEFGHYSIECRKKAPVELHEQANYADEDAIIIKDSNGRLIAFVKMFKNRMFPLNIQYDATKCLNAITNILVEDPRVPEEEPQSPVVEDTTLFCLSTNNDPHSFNKAIKERKWIKAMDEDIHTIERDIDKIEVHARHDISPEPSHTPEKERDQTESNDRREGEPFPRTHEKEGTQTRSHDQREGESQRRTKPANARSRTEPPTESDLYSPPDFRISSPNLNLEAVKVVYCEYLQMA</sequence>
<proteinExistence type="predicted"/>
<comment type="caution">
    <text evidence="2">The sequence shown here is derived from an EMBL/GenBank/DDBJ whole genome shotgun (WGS) entry which is preliminary data.</text>
</comment>
<reference evidence="3" key="1">
    <citation type="journal article" date="2019" name="Gigascience">
        <title>De novo genome assembly of the endangered Acer yangbiense, a plant species with extremely small populations endemic to Yunnan Province, China.</title>
        <authorList>
            <person name="Yang J."/>
            <person name="Wariss H.M."/>
            <person name="Tao L."/>
            <person name="Zhang R."/>
            <person name="Yun Q."/>
            <person name="Hollingsworth P."/>
            <person name="Dao Z."/>
            <person name="Luo G."/>
            <person name="Guo H."/>
            <person name="Ma Y."/>
            <person name="Sun W."/>
        </authorList>
    </citation>
    <scope>NUCLEOTIDE SEQUENCE [LARGE SCALE GENOMIC DNA]</scope>
    <source>
        <strain evidence="3">cv. br00</strain>
    </source>
</reference>
<evidence type="ECO:0000313" key="3">
    <source>
        <dbReference type="Proteomes" id="UP000326939"/>
    </source>
</evidence>
<dbReference type="Proteomes" id="UP000326939">
    <property type="component" value="Chromosome 18"/>
</dbReference>
<feature type="compositionally biased region" description="Acidic residues" evidence="1">
    <location>
        <begin position="1"/>
        <end position="11"/>
    </location>
</feature>
<dbReference type="EMBL" id="VDCV01000018">
    <property type="protein sequence ID" value="KAB5514827.1"/>
    <property type="molecule type" value="Genomic_DNA"/>
</dbReference>
<gene>
    <name evidence="2" type="ORF">DKX38_028733</name>
</gene>
<accession>A0A5N5JHX3</accession>
<protein>
    <submittedName>
        <fullName evidence="2">Uncharacterized protein</fullName>
    </submittedName>
</protein>
<evidence type="ECO:0000256" key="1">
    <source>
        <dbReference type="SAM" id="MobiDB-lite"/>
    </source>
</evidence>
<evidence type="ECO:0000313" key="2">
    <source>
        <dbReference type="EMBL" id="KAB5514827.1"/>
    </source>
</evidence>
<feature type="compositionally biased region" description="Basic and acidic residues" evidence="1">
    <location>
        <begin position="164"/>
        <end position="217"/>
    </location>
</feature>
<dbReference type="AlphaFoldDB" id="A0A5N5JHX3"/>
<feature type="region of interest" description="Disordered" evidence="1">
    <location>
        <begin position="164"/>
        <end position="248"/>
    </location>
</feature>
<name>A0A5N5JHX3_9ROSI</name>
<organism evidence="2 3">
    <name type="scientific">Salix brachista</name>
    <dbReference type="NCBI Taxonomy" id="2182728"/>
    <lineage>
        <taxon>Eukaryota</taxon>
        <taxon>Viridiplantae</taxon>
        <taxon>Streptophyta</taxon>
        <taxon>Embryophyta</taxon>
        <taxon>Tracheophyta</taxon>
        <taxon>Spermatophyta</taxon>
        <taxon>Magnoliopsida</taxon>
        <taxon>eudicotyledons</taxon>
        <taxon>Gunneridae</taxon>
        <taxon>Pentapetalae</taxon>
        <taxon>rosids</taxon>
        <taxon>fabids</taxon>
        <taxon>Malpighiales</taxon>
        <taxon>Salicaceae</taxon>
        <taxon>Saliceae</taxon>
        <taxon>Salix</taxon>
    </lineage>
</organism>
<feature type="region of interest" description="Disordered" evidence="1">
    <location>
        <begin position="1"/>
        <end position="28"/>
    </location>
</feature>